<keyword evidence="15" id="KW-0511">Multifunctional enzyme</keyword>
<evidence type="ECO:0000256" key="14">
    <source>
        <dbReference type="ARBA" id="ARBA00023136"/>
    </source>
</evidence>
<comment type="similarity">
    <text evidence="5">In the N-terminal section; belongs to the MobA family.</text>
</comment>
<dbReference type="InterPro" id="IPR048254">
    <property type="entry name" value="CDP_ALCOHOL_P_TRANSF_CS"/>
</dbReference>
<comment type="catalytic activity">
    <reaction evidence="1">
        <text>1D-myo-inositol 3-phosphate + CTP + H(+) = CDP-1L-myo-inositol + diphosphate</text>
        <dbReference type="Rhea" id="RHEA:30647"/>
        <dbReference type="ChEBI" id="CHEBI:15378"/>
        <dbReference type="ChEBI" id="CHEBI:33019"/>
        <dbReference type="ChEBI" id="CHEBI:37563"/>
        <dbReference type="ChEBI" id="CHEBI:58401"/>
        <dbReference type="ChEBI" id="CHEBI:62573"/>
        <dbReference type="EC" id="2.7.7.74"/>
    </reaction>
</comment>
<comment type="caution">
    <text evidence="20">The sequence shown here is derived from an EMBL/GenBank/DDBJ whole genome shotgun (WGS) entry which is preliminary data.</text>
</comment>
<evidence type="ECO:0000256" key="2">
    <source>
        <dbReference type="ARBA" id="ARBA00001946"/>
    </source>
</evidence>
<dbReference type="EC" id="2.7.8.34" evidence="7"/>
<dbReference type="PANTHER" id="PTHR19136:SF84">
    <property type="entry name" value="BIFUNCTIONAL IPC TRANSFERASE AND DIPP SYNTHASE"/>
    <property type="match status" value="1"/>
</dbReference>
<dbReference type="InterPro" id="IPR025877">
    <property type="entry name" value="MobA-like_NTP_Trfase"/>
</dbReference>
<dbReference type="GO" id="GO:0016780">
    <property type="term" value="F:phosphotransferase activity, for other substituted phosphate groups"/>
    <property type="evidence" value="ECO:0007669"/>
    <property type="project" value="InterPro"/>
</dbReference>
<dbReference type="PANTHER" id="PTHR19136">
    <property type="entry name" value="MOLYBDENUM COFACTOR GUANYLYLTRANSFERASE"/>
    <property type="match status" value="1"/>
</dbReference>
<sequence length="427" mass="48811">MDTAVILCAGLAKRMQGYTQYLPKPLIRVAGREILYRTIKLLDSKGISKFVLVVNEHNREPIENFVRRLGISYEIVLNEHPEKENGYSLYLARNHVNGRFVLTMGDHLYSEEFIEEALKGEGLIVDELALYTDRKEATKVLCKEGKIEKIGKDLKNFNGYDTGFFILDESVFETAERLVKEREKVTLSEIVKEAHIKCTPVSGKFWTDVDTPEDIERAKKALVRASVKGTGDGFISRHLNRKVSLWFSERLVDKLTPNRATWLTFFIGVFSALVALLSPALGGLLYQLSSMLDGIDGEIARASMRTTRFGGYLDSVLDRYTDFLFLSSLALWLKPSQEFLPWVLLAIFGSLMVSYSTERFRGAYCEDAYGVVKELRWLPGKRDERIFFIMLFCLFGWIKALFILLALVTNVRVILTLWLVWKHRGSV</sequence>
<keyword evidence="11" id="KW-0479">Metal-binding</keyword>
<dbReference type="PROSITE" id="PS00379">
    <property type="entry name" value="CDP_ALCOHOL_P_TRANSF"/>
    <property type="match status" value="1"/>
</dbReference>
<keyword evidence="10 18" id="KW-0812">Transmembrane</keyword>
<evidence type="ECO:0000256" key="1">
    <source>
        <dbReference type="ARBA" id="ARBA00000729"/>
    </source>
</evidence>
<name>A0A497XP82_9AQUI</name>
<evidence type="ECO:0000256" key="11">
    <source>
        <dbReference type="ARBA" id="ARBA00022723"/>
    </source>
</evidence>
<dbReference type="SUPFAM" id="SSF53448">
    <property type="entry name" value="Nucleotide-diphospho-sugar transferases"/>
    <property type="match status" value="1"/>
</dbReference>
<evidence type="ECO:0000256" key="5">
    <source>
        <dbReference type="ARBA" id="ARBA00007897"/>
    </source>
</evidence>
<dbReference type="GO" id="GO:0016020">
    <property type="term" value="C:membrane"/>
    <property type="evidence" value="ECO:0007669"/>
    <property type="project" value="UniProtKB-SubCell"/>
</dbReference>
<evidence type="ECO:0000256" key="9">
    <source>
        <dbReference type="ARBA" id="ARBA00022679"/>
    </source>
</evidence>
<dbReference type="EC" id="2.7.7.74" evidence="6"/>
<feature type="transmembrane region" description="Helical" evidence="18">
    <location>
        <begin position="262"/>
        <end position="288"/>
    </location>
</feature>
<evidence type="ECO:0000256" key="7">
    <source>
        <dbReference type="ARBA" id="ARBA00013268"/>
    </source>
</evidence>
<dbReference type="Gene3D" id="1.20.120.1760">
    <property type="match status" value="1"/>
</dbReference>
<evidence type="ECO:0000256" key="15">
    <source>
        <dbReference type="ARBA" id="ARBA00023268"/>
    </source>
</evidence>
<evidence type="ECO:0000256" key="18">
    <source>
        <dbReference type="SAM" id="Phobius"/>
    </source>
</evidence>
<dbReference type="Pfam" id="PF01066">
    <property type="entry name" value="CDP-OH_P_transf"/>
    <property type="match status" value="1"/>
</dbReference>
<feature type="transmembrane region" description="Helical" evidence="18">
    <location>
        <begin position="339"/>
        <end position="357"/>
    </location>
</feature>
<evidence type="ECO:0000256" key="6">
    <source>
        <dbReference type="ARBA" id="ARBA00012504"/>
    </source>
</evidence>
<dbReference type="OrthoDB" id="9803871at2"/>
<dbReference type="InterPro" id="IPR029044">
    <property type="entry name" value="Nucleotide-diphossugar_trans"/>
</dbReference>
<keyword evidence="14 18" id="KW-0472">Membrane</keyword>
<evidence type="ECO:0000256" key="16">
    <source>
        <dbReference type="ARBA" id="ARBA00049235"/>
    </source>
</evidence>
<feature type="transmembrane region" description="Helical" evidence="18">
    <location>
        <begin position="386"/>
        <end position="408"/>
    </location>
</feature>
<dbReference type="InterPro" id="IPR000462">
    <property type="entry name" value="CDP-OH_P_trans"/>
</dbReference>
<dbReference type="Gene3D" id="3.90.550.10">
    <property type="entry name" value="Spore Coat Polysaccharide Biosynthesis Protein SpsA, Chain A"/>
    <property type="match status" value="1"/>
</dbReference>
<dbReference type="RefSeq" id="WP_121010737.1">
    <property type="nucleotide sequence ID" value="NZ_RCCJ01000001.1"/>
</dbReference>
<proteinExistence type="inferred from homology"/>
<keyword evidence="21" id="KW-1185">Reference proteome</keyword>
<dbReference type="EMBL" id="RCCJ01000001">
    <property type="protein sequence ID" value="RLJ70678.1"/>
    <property type="molecule type" value="Genomic_DNA"/>
</dbReference>
<comment type="subcellular location">
    <subcellularLocation>
        <location evidence="3">Membrane</location>
        <topology evidence="3">Multi-pass membrane protein</topology>
    </subcellularLocation>
</comment>
<evidence type="ECO:0000259" key="19">
    <source>
        <dbReference type="Pfam" id="PF12804"/>
    </source>
</evidence>
<dbReference type="FunFam" id="3.90.550.10:FF:000282">
    <property type="entry name" value="Bifunctional IPC transferase and DIPP synthase"/>
    <property type="match status" value="1"/>
</dbReference>
<evidence type="ECO:0000256" key="8">
    <source>
        <dbReference type="ARBA" id="ARBA00018322"/>
    </source>
</evidence>
<keyword evidence="12" id="KW-0460">Magnesium</keyword>
<accession>A0A497XP82</accession>
<evidence type="ECO:0000256" key="12">
    <source>
        <dbReference type="ARBA" id="ARBA00022842"/>
    </source>
</evidence>
<dbReference type="Proteomes" id="UP000267841">
    <property type="component" value="Unassembled WGS sequence"/>
</dbReference>
<comment type="catalytic activity">
    <reaction evidence="16">
        <text>CDP-1L-myo-inositol + 1D-myo-inositol 3-phosphate = bis(1L-myo-inositol) 3,1'-phosphate 1-phosphate + CMP + H(+)</text>
        <dbReference type="Rhea" id="RHEA:31327"/>
        <dbReference type="ChEBI" id="CHEBI:15378"/>
        <dbReference type="ChEBI" id="CHEBI:58401"/>
        <dbReference type="ChEBI" id="CHEBI:60377"/>
        <dbReference type="ChEBI" id="CHEBI:62573"/>
        <dbReference type="ChEBI" id="CHEBI:62576"/>
        <dbReference type="EC" id="2.7.8.34"/>
    </reaction>
</comment>
<evidence type="ECO:0000256" key="13">
    <source>
        <dbReference type="ARBA" id="ARBA00022989"/>
    </source>
</evidence>
<dbReference type="GO" id="GO:0046872">
    <property type="term" value="F:metal ion binding"/>
    <property type="evidence" value="ECO:0007669"/>
    <property type="project" value="UniProtKB-KW"/>
</dbReference>
<keyword evidence="9 17" id="KW-0808">Transferase</keyword>
<comment type="similarity">
    <text evidence="17">Belongs to the CDP-alcohol phosphatidyltransferase class-I family.</text>
</comment>
<reference evidence="20 21" key="1">
    <citation type="submission" date="2018-10" db="EMBL/GenBank/DDBJ databases">
        <title>Genomic Encyclopedia of Archaeal and Bacterial Type Strains, Phase II (KMG-II): from individual species to whole genera.</title>
        <authorList>
            <person name="Goeker M."/>
        </authorList>
    </citation>
    <scope>NUCLEOTIDE SEQUENCE [LARGE SCALE GENOMIC DNA]</scope>
    <source>
        <strain evidence="20 21">DSM 16510</strain>
    </source>
</reference>
<evidence type="ECO:0000313" key="20">
    <source>
        <dbReference type="EMBL" id="RLJ70678.1"/>
    </source>
</evidence>
<evidence type="ECO:0000313" key="21">
    <source>
        <dbReference type="Proteomes" id="UP000267841"/>
    </source>
</evidence>
<dbReference type="FunFam" id="1.20.120.1760:FF:000042">
    <property type="entry name" value="Bifunctional IPC transferase and DIPP synthase"/>
    <property type="match status" value="1"/>
</dbReference>
<organism evidence="20 21">
    <name type="scientific">Hydrogenivirga caldilitoris</name>
    <dbReference type="NCBI Taxonomy" id="246264"/>
    <lineage>
        <taxon>Bacteria</taxon>
        <taxon>Pseudomonadati</taxon>
        <taxon>Aquificota</taxon>
        <taxon>Aquificia</taxon>
        <taxon>Aquificales</taxon>
        <taxon>Aquificaceae</taxon>
        <taxon>Hydrogenivirga</taxon>
    </lineage>
</organism>
<dbReference type="InterPro" id="IPR053433">
    <property type="entry name" value="IPC_transferase/DIPP_synth"/>
</dbReference>
<gene>
    <name evidence="20" type="ORF">BCF55_0959</name>
</gene>
<keyword evidence="13 18" id="KW-1133">Transmembrane helix</keyword>
<evidence type="ECO:0000256" key="17">
    <source>
        <dbReference type="RuleBase" id="RU003750"/>
    </source>
</evidence>
<evidence type="ECO:0000256" key="4">
    <source>
        <dbReference type="ARBA" id="ARBA00006982"/>
    </source>
</evidence>
<evidence type="ECO:0000256" key="10">
    <source>
        <dbReference type="ARBA" id="ARBA00022692"/>
    </source>
</evidence>
<dbReference type="AlphaFoldDB" id="A0A497XP82"/>
<dbReference type="InterPro" id="IPR043130">
    <property type="entry name" value="CDP-OH_PTrfase_TM_dom"/>
</dbReference>
<protein>
    <recommendedName>
        <fullName evidence="8">Bifunctional IPC transferase and DIPP synthase</fullName>
        <ecNumber evidence="6">2.7.7.74</ecNumber>
        <ecNumber evidence="7">2.7.8.34</ecNumber>
    </recommendedName>
</protein>
<comment type="similarity">
    <text evidence="4">In the C-terminal section; belongs to the CDP-alcohol phosphatidyltransferase class-I family.</text>
</comment>
<dbReference type="Pfam" id="PF12804">
    <property type="entry name" value="NTP_transf_3"/>
    <property type="match status" value="1"/>
</dbReference>
<comment type="cofactor">
    <cofactor evidence="2">
        <name>Mg(2+)</name>
        <dbReference type="ChEBI" id="CHEBI:18420"/>
    </cofactor>
</comment>
<evidence type="ECO:0000256" key="3">
    <source>
        <dbReference type="ARBA" id="ARBA00004141"/>
    </source>
</evidence>
<feature type="domain" description="MobA-like NTP transferase" evidence="19">
    <location>
        <begin position="4"/>
        <end position="117"/>
    </location>
</feature>
<dbReference type="GO" id="GO:0016779">
    <property type="term" value="F:nucleotidyltransferase activity"/>
    <property type="evidence" value="ECO:0007669"/>
    <property type="project" value="UniProtKB-ARBA"/>
</dbReference>
<dbReference type="NCBIfam" id="NF041135">
    <property type="entry name" value="IPPtranDIPPsyn_Thcocales"/>
    <property type="match status" value="1"/>
</dbReference>
<dbReference type="GO" id="GO:0008654">
    <property type="term" value="P:phospholipid biosynthetic process"/>
    <property type="evidence" value="ECO:0007669"/>
    <property type="project" value="InterPro"/>
</dbReference>